<dbReference type="EMBL" id="KT342856">
    <property type="protein sequence ID" value="ANA08058.1"/>
    <property type="molecule type" value="Genomic_DNA"/>
</dbReference>
<gene>
    <name evidence="1" type="ORF">5G4_029</name>
</gene>
<evidence type="ECO:0000313" key="1">
    <source>
        <dbReference type="EMBL" id="ANA08058.1"/>
    </source>
</evidence>
<protein>
    <submittedName>
        <fullName evidence="1">Uncharacterized protein</fullName>
    </submittedName>
</protein>
<sequence>MPAARCLWCTDPPFEDVAVARWQASNPDDRERITVPMCRKHHERLRKAGDKGREIKGQFYKIGWW</sequence>
<organism evidence="1">
    <name type="scientific">uncultured bacterium 5G4</name>
    <dbReference type="NCBI Taxonomy" id="1701326"/>
    <lineage>
        <taxon>Bacteria</taxon>
        <taxon>environmental samples</taxon>
    </lineage>
</organism>
<name>A0A166H3H6_9BACT</name>
<reference evidence="1" key="1">
    <citation type="submission" date="2015-07" db="EMBL/GenBank/DDBJ databases">
        <title>Exploring the genomic information of specific uncultured soil bacteria through a new metagenomic library-based strategy.</title>
        <authorList>
            <person name="Liu Y."/>
            <person name="Zhang R."/>
        </authorList>
    </citation>
    <scope>NUCLEOTIDE SEQUENCE</scope>
</reference>
<accession>A0A166H3H6</accession>
<proteinExistence type="predicted"/>
<dbReference type="AlphaFoldDB" id="A0A166H3H6"/>